<dbReference type="eggNOG" id="KOG1075">
    <property type="taxonomic scope" value="Eukaryota"/>
</dbReference>
<proteinExistence type="predicted"/>
<name>A0A0J8BCK2_BETVV</name>
<feature type="domain" description="Domain X" evidence="2">
    <location>
        <begin position="924"/>
        <end position="1017"/>
    </location>
</feature>
<evidence type="ECO:0000313" key="5">
    <source>
        <dbReference type="Proteomes" id="UP000035740"/>
    </source>
</evidence>
<dbReference type="AlphaFoldDB" id="A0A0J8BCK2"/>
<sequence length="1172" mass="135758">MESYNRDWMLCKKNDPKYRTGVKKFLEFAFTQGKGNQVVPCPCVKCNNERRKTRPEIELDLLKFGIVKSYTRWVRHGESFECQVDANSLDDSHQNIEHNYMSDMLYEAFGMATQEVDTEVGEAVDAKANVGVKRIMASMSSLVDSTKQKKEVSRIKRKATLDEDSDYSPEDDLSDDGNDEEATIANKKRKDKFDIGLDDVKDQDEREKKRKDKRKYIMTSLNKKYRNFRARLKREYYDTEENDDDRLKEDNRPPSVDEKDWEWLVSYFGAPNFQNEIKQLFEQRNTSETKMTDEEIYATVKPKRKPSARDRQKGISPSVTSLFGSFSEGEKFSKEAEASKNEASEAKKEANEVKEKNEALTNTVRGLEKKSRLMERALEAFMNLAGYNMSDLNMDAVITLSFLALDEQKRNPNFYPVFWTTTSTEDPLNMWWIMWSERCKVAAFFASRHSRAHVFIRCPFGPPLLPWLRDGPGHRANGFALFRAFSGFVNNRRKPDPDDPLSLMKEDGIAVCSHMWIENFREPNKSATNLTTYLRKFELWVLAYQKVYADETGSYLPRHSIQRSALEDLLALRNAVLDDRFKWGARLNFYIKSPRDKTEYDSLSKRKIKTILTTTQPTPYQDRIVQEVLFMIVEPIYESRFSQKSYAFRPGRTAHTVLRVIRRSFAGYLWYMKGDLSTILDGMKVGLVINALMRGVRDKKVIDLIRSALVMPVIETKFDDGDKKKKKKRKYQKKKVLADDEPKPDPYWLDSFFGFAPEEAEKVPSWGHCGILSPLLANICLDELDHWMEGKIKDFYCPSKSDVIWNTPEGEAEQGNTSWPEFVPTSGPDKTRKMDYIRYGGHILVGIRGPRADAAILRKQLIEFCDQKYLLKLDNESLPIEHITKGIMFLDHVLCRRVVYPTLRYTATGGKIISEKGVGTLLSVTASLKQCIKQFRKLNFLKGDREPDPQPCFRMFHATQAHTNSQMNKLLCTMVEWYRYADNRKKIVNFCSYIIRGSLAKLYAAKYKLRSRAKVYKISDRTLSRPLKEKKGISPEYQNMLRMGLAESIEGLKYTRMSLVPETDYTAFPGNWRPDHEKALLEYLSLDDPKTLEDQRSSIKEHGLISPQDYISMLVWNYKRNAIVSDQLSSMNSGDKNIESSDQFQLEPTNEECAGRSEDEEECKEKINMAHL</sequence>
<organism evidence="4 5">
    <name type="scientific">Beta vulgaris subsp. vulgaris</name>
    <name type="common">Beet</name>
    <dbReference type="NCBI Taxonomy" id="3555"/>
    <lineage>
        <taxon>Eukaryota</taxon>
        <taxon>Viridiplantae</taxon>
        <taxon>Streptophyta</taxon>
        <taxon>Embryophyta</taxon>
        <taxon>Tracheophyta</taxon>
        <taxon>Spermatophyta</taxon>
        <taxon>Magnoliopsida</taxon>
        <taxon>eudicotyledons</taxon>
        <taxon>Gunneridae</taxon>
        <taxon>Pentapetalae</taxon>
        <taxon>Caryophyllales</taxon>
        <taxon>Chenopodiaceae</taxon>
        <taxon>Betoideae</taxon>
        <taxon>Beta</taxon>
    </lineage>
</organism>
<feature type="compositionally biased region" description="Basic and acidic residues" evidence="1">
    <location>
        <begin position="1153"/>
        <end position="1172"/>
    </location>
</feature>
<feature type="compositionally biased region" description="Polar residues" evidence="1">
    <location>
        <begin position="1129"/>
        <end position="1148"/>
    </location>
</feature>
<dbReference type="InterPro" id="IPR043502">
    <property type="entry name" value="DNA/RNA_pol_sf"/>
</dbReference>
<evidence type="ECO:0000256" key="1">
    <source>
        <dbReference type="SAM" id="MobiDB-lite"/>
    </source>
</evidence>
<feature type="compositionally biased region" description="Acidic residues" evidence="1">
    <location>
        <begin position="162"/>
        <end position="182"/>
    </location>
</feature>
<dbReference type="Gramene" id="KMS97692">
    <property type="protein sequence ID" value="KMS97692"/>
    <property type="gene ID" value="BVRB_5g124760"/>
</dbReference>
<dbReference type="InterPro" id="IPR024937">
    <property type="entry name" value="Domain_X"/>
</dbReference>
<feature type="compositionally biased region" description="Basic and acidic residues" evidence="1">
    <location>
        <begin position="328"/>
        <end position="357"/>
    </location>
</feature>
<dbReference type="EMBL" id="KQ090296">
    <property type="protein sequence ID" value="KMS97692.1"/>
    <property type="molecule type" value="Genomic_DNA"/>
</dbReference>
<dbReference type="SUPFAM" id="SSF56672">
    <property type="entry name" value="DNA/RNA polymerases"/>
    <property type="match status" value="1"/>
</dbReference>
<dbReference type="GO" id="GO:0005739">
    <property type="term" value="C:mitochondrion"/>
    <property type="evidence" value="ECO:0007669"/>
    <property type="project" value="UniProtKB-ARBA"/>
</dbReference>
<dbReference type="Pfam" id="PF01348">
    <property type="entry name" value="Intron_maturas2"/>
    <property type="match status" value="1"/>
</dbReference>
<accession>A0A0J8BCK2</accession>
<dbReference type="Pfam" id="PF13963">
    <property type="entry name" value="Transpos_assoc"/>
    <property type="match status" value="1"/>
</dbReference>
<evidence type="ECO:0000259" key="2">
    <source>
        <dbReference type="Pfam" id="PF01348"/>
    </source>
</evidence>
<evidence type="ECO:0000313" key="4">
    <source>
        <dbReference type="EMBL" id="KMS97692.1"/>
    </source>
</evidence>
<feature type="region of interest" description="Disordered" evidence="1">
    <location>
        <begin position="1129"/>
        <end position="1172"/>
    </location>
</feature>
<dbReference type="CDD" id="cd01651">
    <property type="entry name" value="RT_G2_intron"/>
    <property type="match status" value="1"/>
</dbReference>
<dbReference type="InterPro" id="IPR051083">
    <property type="entry name" value="GrpII_Intron_Splice-Mob/Def"/>
</dbReference>
<evidence type="ECO:0000259" key="3">
    <source>
        <dbReference type="Pfam" id="PF13963"/>
    </source>
</evidence>
<dbReference type="PANTHER" id="PTHR34047">
    <property type="entry name" value="NUCLEAR INTRON MATURASE 1, MITOCHONDRIAL-RELATED"/>
    <property type="match status" value="1"/>
</dbReference>
<feature type="domain" description="Transposase-associated" evidence="3">
    <location>
        <begin position="6"/>
        <end position="78"/>
    </location>
</feature>
<dbReference type="OrthoDB" id="596361at2759"/>
<evidence type="ECO:0008006" key="6">
    <source>
        <dbReference type="Google" id="ProtNLM"/>
    </source>
</evidence>
<dbReference type="PANTHER" id="PTHR34047:SF1">
    <property type="entry name" value="NUCLEAR INTRON MATURASE 2, MITOCHONDRIAL"/>
    <property type="match status" value="1"/>
</dbReference>
<gene>
    <name evidence="4" type="ORF">BVRB_5g124760</name>
</gene>
<protein>
    <recommendedName>
        <fullName evidence="6">Domain X domain-containing protein</fullName>
    </recommendedName>
</protein>
<keyword evidence="5" id="KW-1185">Reference proteome</keyword>
<reference evidence="4 5" key="1">
    <citation type="journal article" date="2014" name="Nature">
        <title>The genome of the recently domesticated crop plant sugar beet (Beta vulgaris).</title>
        <authorList>
            <person name="Dohm J.C."/>
            <person name="Minoche A.E."/>
            <person name="Holtgrawe D."/>
            <person name="Capella-Gutierrez S."/>
            <person name="Zakrzewski F."/>
            <person name="Tafer H."/>
            <person name="Rupp O."/>
            <person name="Sorensen T.R."/>
            <person name="Stracke R."/>
            <person name="Reinhardt R."/>
            <person name="Goesmann A."/>
            <person name="Kraft T."/>
            <person name="Schulz B."/>
            <person name="Stadler P.F."/>
            <person name="Schmidt T."/>
            <person name="Gabaldon T."/>
            <person name="Lehrach H."/>
            <person name="Weisshaar B."/>
            <person name="Himmelbauer H."/>
        </authorList>
    </citation>
    <scope>NUCLEOTIDE SEQUENCE [LARGE SCALE GENOMIC DNA]</scope>
    <source>
        <tissue evidence="4">Taproot</tissue>
    </source>
</reference>
<dbReference type="InterPro" id="IPR029480">
    <property type="entry name" value="Transpos_assoc"/>
</dbReference>
<dbReference type="GO" id="GO:0006397">
    <property type="term" value="P:mRNA processing"/>
    <property type="evidence" value="ECO:0007669"/>
    <property type="project" value="InterPro"/>
</dbReference>
<dbReference type="Proteomes" id="UP000035740">
    <property type="component" value="Unassembled WGS sequence"/>
</dbReference>
<feature type="region of interest" description="Disordered" evidence="1">
    <location>
        <begin position="146"/>
        <end position="185"/>
    </location>
</feature>
<feature type="region of interest" description="Disordered" evidence="1">
    <location>
        <begin position="300"/>
        <end position="357"/>
    </location>
</feature>